<comment type="caution">
    <text evidence="6">The sequence shown here is derived from an EMBL/GenBank/DDBJ whole genome shotgun (WGS) entry which is preliminary data.</text>
</comment>
<keyword evidence="6" id="KW-0436">Ligase</keyword>
<dbReference type="PANTHER" id="PTHR23407:SF1">
    <property type="entry name" value="5-FORMYLTETRAHYDROFOLATE CYCLO-LIGASE"/>
    <property type="match status" value="1"/>
</dbReference>
<dbReference type="EMBL" id="DVJJ01000045">
    <property type="protein sequence ID" value="HIS64224.1"/>
    <property type="molecule type" value="Genomic_DNA"/>
</dbReference>
<gene>
    <name evidence="6" type="ORF">IAA83_02485</name>
</gene>
<reference evidence="6" key="1">
    <citation type="submission" date="2020-10" db="EMBL/GenBank/DDBJ databases">
        <authorList>
            <person name="Gilroy R."/>
        </authorList>
    </citation>
    <scope>NUCLEOTIDE SEQUENCE</scope>
    <source>
        <strain evidence="6">ChiBcec16-1751</strain>
    </source>
</reference>
<dbReference type="PIRSF" id="PIRSF006806">
    <property type="entry name" value="FTHF_cligase"/>
    <property type="match status" value="1"/>
</dbReference>
<feature type="binding site" evidence="4">
    <location>
        <position position="49"/>
    </location>
    <ligand>
        <name>substrate</name>
    </ligand>
</feature>
<feature type="binding site" evidence="4">
    <location>
        <begin position="129"/>
        <end position="137"/>
    </location>
    <ligand>
        <name>ATP</name>
        <dbReference type="ChEBI" id="CHEBI:30616"/>
    </ligand>
</feature>
<protein>
    <recommendedName>
        <fullName evidence="5">5-formyltetrahydrofolate cyclo-ligase</fullName>
        <ecNumber evidence="5">6.3.3.2</ecNumber>
    </recommendedName>
</protein>
<evidence type="ECO:0000256" key="2">
    <source>
        <dbReference type="ARBA" id="ARBA00022741"/>
    </source>
</evidence>
<organism evidence="6 7">
    <name type="scientific">Candidatus Avoscillospira avistercoris</name>
    <dbReference type="NCBI Taxonomy" id="2840707"/>
    <lineage>
        <taxon>Bacteria</taxon>
        <taxon>Bacillati</taxon>
        <taxon>Bacillota</taxon>
        <taxon>Clostridia</taxon>
        <taxon>Eubacteriales</taxon>
        <taxon>Oscillospiraceae</taxon>
        <taxon>Oscillospiraceae incertae sedis</taxon>
        <taxon>Candidatus Avoscillospira</taxon>
    </lineage>
</organism>
<dbReference type="GO" id="GO:0005524">
    <property type="term" value="F:ATP binding"/>
    <property type="evidence" value="ECO:0007669"/>
    <property type="project" value="UniProtKB-KW"/>
</dbReference>
<dbReference type="Pfam" id="PF01812">
    <property type="entry name" value="5-FTHF_cyc-lig"/>
    <property type="match status" value="1"/>
</dbReference>
<accession>A0A9D1JTI8</accession>
<evidence type="ECO:0000256" key="3">
    <source>
        <dbReference type="ARBA" id="ARBA00022840"/>
    </source>
</evidence>
<evidence type="ECO:0000313" key="7">
    <source>
        <dbReference type="Proteomes" id="UP000886741"/>
    </source>
</evidence>
<dbReference type="SUPFAM" id="SSF100950">
    <property type="entry name" value="NagB/RpiA/CoA transferase-like"/>
    <property type="match status" value="1"/>
</dbReference>
<evidence type="ECO:0000256" key="5">
    <source>
        <dbReference type="RuleBase" id="RU361279"/>
    </source>
</evidence>
<dbReference type="GO" id="GO:0046872">
    <property type="term" value="F:metal ion binding"/>
    <property type="evidence" value="ECO:0007669"/>
    <property type="project" value="UniProtKB-KW"/>
</dbReference>
<sequence>MDKKALRLEIGALKKQLTAEQIETASAALARQLFAHPIYQKAQSIYGYLSYNQEVRTMAILEQAQKDGKRVAVPKVYGDRMEFLWLDDLTAVAPGAYDIPEPVADDPIADDETALILMPGLAFDQEGRRCGYGGGFYDKWLSQHPGHPLVALCYGFQMRDHLETDPHDVPVDVVLWEDIP</sequence>
<dbReference type="GO" id="GO:0035999">
    <property type="term" value="P:tetrahydrofolate interconversion"/>
    <property type="evidence" value="ECO:0007669"/>
    <property type="project" value="TreeGrafter"/>
</dbReference>
<dbReference type="Proteomes" id="UP000886741">
    <property type="component" value="Unassembled WGS sequence"/>
</dbReference>
<dbReference type="PANTHER" id="PTHR23407">
    <property type="entry name" value="ATPASE INHIBITOR/5-FORMYLTETRAHYDROFOLATE CYCLO-LIGASE"/>
    <property type="match status" value="1"/>
</dbReference>
<comment type="similarity">
    <text evidence="1 5">Belongs to the 5-formyltetrahydrofolate cyclo-ligase family.</text>
</comment>
<reference evidence="6" key="2">
    <citation type="journal article" date="2021" name="PeerJ">
        <title>Extensive microbial diversity within the chicken gut microbiome revealed by metagenomics and culture.</title>
        <authorList>
            <person name="Gilroy R."/>
            <person name="Ravi A."/>
            <person name="Getino M."/>
            <person name="Pursley I."/>
            <person name="Horton D.L."/>
            <person name="Alikhan N.F."/>
            <person name="Baker D."/>
            <person name="Gharbi K."/>
            <person name="Hall N."/>
            <person name="Watson M."/>
            <person name="Adriaenssens E.M."/>
            <person name="Foster-Nyarko E."/>
            <person name="Jarju S."/>
            <person name="Secka A."/>
            <person name="Antonio M."/>
            <person name="Oren A."/>
            <person name="Chaudhuri R.R."/>
            <person name="La Ragione R."/>
            <person name="Hildebrand F."/>
            <person name="Pallen M.J."/>
        </authorList>
    </citation>
    <scope>NUCLEOTIDE SEQUENCE</scope>
    <source>
        <strain evidence="6">ChiBcec16-1751</strain>
    </source>
</reference>
<dbReference type="GO" id="GO:0030272">
    <property type="term" value="F:5-formyltetrahydrofolate cyclo-ligase activity"/>
    <property type="evidence" value="ECO:0007669"/>
    <property type="project" value="UniProtKB-EC"/>
</dbReference>
<dbReference type="InterPro" id="IPR002698">
    <property type="entry name" value="FTHF_cligase"/>
</dbReference>
<keyword evidence="2 4" id="KW-0547">Nucleotide-binding</keyword>
<comment type="cofactor">
    <cofactor evidence="5">
        <name>Mg(2+)</name>
        <dbReference type="ChEBI" id="CHEBI:18420"/>
    </cofactor>
</comment>
<keyword evidence="5" id="KW-0460">Magnesium</keyword>
<dbReference type="GO" id="GO:0009396">
    <property type="term" value="P:folic acid-containing compound biosynthetic process"/>
    <property type="evidence" value="ECO:0007669"/>
    <property type="project" value="TreeGrafter"/>
</dbReference>
<dbReference type="Gene3D" id="3.40.50.10420">
    <property type="entry name" value="NagB/RpiA/CoA transferase-like"/>
    <property type="match status" value="1"/>
</dbReference>
<evidence type="ECO:0000256" key="4">
    <source>
        <dbReference type="PIRSR" id="PIRSR006806-1"/>
    </source>
</evidence>
<dbReference type="InterPro" id="IPR037171">
    <property type="entry name" value="NagB/RpiA_transferase-like"/>
</dbReference>
<dbReference type="NCBIfam" id="TIGR02727">
    <property type="entry name" value="MTHFS_bact"/>
    <property type="match status" value="1"/>
</dbReference>
<proteinExistence type="inferred from homology"/>
<dbReference type="InterPro" id="IPR024185">
    <property type="entry name" value="FTHF_cligase-like_sf"/>
</dbReference>
<feature type="binding site" evidence="4">
    <location>
        <position position="54"/>
    </location>
    <ligand>
        <name>substrate</name>
    </ligand>
</feature>
<dbReference type="EC" id="6.3.3.2" evidence="5"/>
<feature type="binding site" evidence="4">
    <location>
        <begin position="3"/>
        <end position="7"/>
    </location>
    <ligand>
        <name>ATP</name>
        <dbReference type="ChEBI" id="CHEBI:30616"/>
    </ligand>
</feature>
<keyword evidence="5" id="KW-0479">Metal-binding</keyword>
<evidence type="ECO:0000256" key="1">
    <source>
        <dbReference type="ARBA" id="ARBA00010638"/>
    </source>
</evidence>
<keyword evidence="3 4" id="KW-0067">ATP-binding</keyword>
<dbReference type="AlphaFoldDB" id="A0A9D1JTI8"/>
<name>A0A9D1JTI8_9FIRM</name>
<evidence type="ECO:0000313" key="6">
    <source>
        <dbReference type="EMBL" id="HIS64224.1"/>
    </source>
</evidence>
<comment type="catalytic activity">
    <reaction evidence="5">
        <text>(6S)-5-formyl-5,6,7,8-tetrahydrofolate + ATP = (6R)-5,10-methenyltetrahydrofolate + ADP + phosphate</text>
        <dbReference type="Rhea" id="RHEA:10488"/>
        <dbReference type="ChEBI" id="CHEBI:30616"/>
        <dbReference type="ChEBI" id="CHEBI:43474"/>
        <dbReference type="ChEBI" id="CHEBI:57455"/>
        <dbReference type="ChEBI" id="CHEBI:57457"/>
        <dbReference type="ChEBI" id="CHEBI:456216"/>
        <dbReference type="EC" id="6.3.3.2"/>
    </reaction>
</comment>